<name>A0A139I7A8_9PEZI</name>
<dbReference type="Pfam" id="PF13577">
    <property type="entry name" value="SnoaL_4"/>
    <property type="match status" value="1"/>
</dbReference>
<feature type="domain" description="SnoaL-like" evidence="1">
    <location>
        <begin position="3"/>
        <end position="133"/>
    </location>
</feature>
<dbReference type="SUPFAM" id="SSF54427">
    <property type="entry name" value="NTF2-like"/>
    <property type="match status" value="1"/>
</dbReference>
<evidence type="ECO:0000259" key="1">
    <source>
        <dbReference type="Pfam" id="PF13577"/>
    </source>
</evidence>
<dbReference type="InterPro" id="IPR037401">
    <property type="entry name" value="SnoaL-like"/>
</dbReference>
<gene>
    <name evidence="2" type="ORF">AC579_7837</name>
</gene>
<accession>A0A139I7A8</accession>
<reference evidence="2 3" key="1">
    <citation type="submission" date="2015-07" db="EMBL/GenBank/DDBJ databases">
        <title>Comparative genomics of the Sigatoka disease complex on banana suggests a link between parallel evolutionary changes in Pseudocercospora fijiensis and Pseudocercospora eumusae and increased virulence on the banana host.</title>
        <authorList>
            <person name="Chang T.-C."/>
            <person name="Salvucci A."/>
            <person name="Crous P.W."/>
            <person name="Stergiopoulos I."/>
        </authorList>
    </citation>
    <scope>NUCLEOTIDE SEQUENCE [LARGE SCALE GENOMIC DNA]</scope>
    <source>
        <strain evidence="2 3">CBS 116634</strain>
    </source>
</reference>
<comment type="caution">
    <text evidence="2">The sequence shown here is derived from an EMBL/GenBank/DDBJ whole genome shotgun (WGS) entry which is preliminary data.</text>
</comment>
<dbReference type="AlphaFoldDB" id="A0A139I7A8"/>
<evidence type="ECO:0000313" key="2">
    <source>
        <dbReference type="EMBL" id="KXT10412.1"/>
    </source>
</evidence>
<protein>
    <recommendedName>
        <fullName evidence="1">SnoaL-like domain-containing protein</fullName>
    </recommendedName>
</protein>
<dbReference type="InterPro" id="IPR032710">
    <property type="entry name" value="NTF2-like_dom_sf"/>
</dbReference>
<dbReference type="EMBL" id="LFZO01000263">
    <property type="protein sequence ID" value="KXT10412.1"/>
    <property type="molecule type" value="Genomic_DNA"/>
</dbReference>
<dbReference type="OrthoDB" id="272703at2759"/>
<keyword evidence="3" id="KW-1185">Reference proteome</keyword>
<dbReference type="Proteomes" id="UP000073492">
    <property type="component" value="Unassembled WGS sequence"/>
</dbReference>
<organism evidence="2 3">
    <name type="scientific">Pseudocercospora musae</name>
    <dbReference type="NCBI Taxonomy" id="113226"/>
    <lineage>
        <taxon>Eukaryota</taxon>
        <taxon>Fungi</taxon>
        <taxon>Dikarya</taxon>
        <taxon>Ascomycota</taxon>
        <taxon>Pezizomycotina</taxon>
        <taxon>Dothideomycetes</taxon>
        <taxon>Dothideomycetidae</taxon>
        <taxon>Mycosphaerellales</taxon>
        <taxon>Mycosphaerellaceae</taxon>
        <taxon>Pseudocercospora</taxon>
    </lineage>
</organism>
<sequence>MERLIAKDEILTTVHSMNYAEDDLDEQLMRPCFIPDRKITLDNSSHLPQAAMEITTNQWWEMAVAALSGFTGTQHKLSNPIVTFSNENLTKAHLKANVLAYHCIEEDGKLEEVTARGLQEIDLEALDGRWYMFKIETRRNVPLDMSLYEKAAQRAVQGLGRKPMGAT</sequence>
<evidence type="ECO:0000313" key="3">
    <source>
        <dbReference type="Proteomes" id="UP000073492"/>
    </source>
</evidence>
<dbReference type="Gene3D" id="3.10.450.50">
    <property type="match status" value="1"/>
</dbReference>
<proteinExistence type="predicted"/>